<evidence type="ECO:0000256" key="8">
    <source>
        <dbReference type="SAM" id="Phobius"/>
    </source>
</evidence>
<dbReference type="NCBIfam" id="TIGR00893">
    <property type="entry name" value="2A0114"/>
    <property type="match status" value="1"/>
</dbReference>
<gene>
    <name evidence="10" type="ORF">AZH43_10500</name>
</gene>
<feature type="transmembrane region" description="Helical" evidence="8">
    <location>
        <begin position="423"/>
        <end position="444"/>
    </location>
</feature>
<reference evidence="10 11" key="1">
    <citation type="submission" date="2016-03" db="EMBL/GenBank/DDBJ databases">
        <title>Acinetobacter genomospecies 28 strain ANC 4149.</title>
        <authorList>
            <person name="Radolfova-Krizova L."/>
            <person name="Nemec A."/>
        </authorList>
    </citation>
    <scope>NUCLEOTIDE SEQUENCE [LARGE SCALE GENOMIC DNA]</scope>
    <source>
        <strain evidence="10 11">ANC 4149</strain>
    </source>
</reference>
<evidence type="ECO:0000256" key="4">
    <source>
        <dbReference type="ARBA" id="ARBA00022692"/>
    </source>
</evidence>
<evidence type="ECO:0000256" key="2">
    <source>
        <dbReference type="ARBA" id="ARBA00022448"/>
    </source>
</evidence>
<feature type="transmembrane region" description="Helical" evidence="8">
    <location>
        <begin position="361"/>
        <end position="381"/>
    </location>
</feature>
<feature type="transmembrane region" description="Helical" evidence="8">
    <location>
        <begin position="26"/>
        <end position="43"/>
    </location>
</feature>
<evidence type="ECO:0000259" key="9">
    <source>
        <dbReference type="PROSITE" id="PS50850"/>
    </source>
</evidence>
<protein>
    <submittedName>
        <fullName evidence="10">Galactonate transporter</fullName>
    </submittedName>
</protein>
<feature type="transmembrane region" description="Helical" evidence="8">
    <location>
        <begin position="96"/>
        <end position="116"/>
    </location>
</feature>
<dbReference type="GO" id="GO:0005886">
    <property type="term" value="C:plasma membrane"/>
    <property type="evidence" value="ECO:0007669"/>
    <property type="project" value="UniProtKB-SubCell"/>
</dbReference>
<keyword evidence="11" id="KW-1185">Reference proteome</keyword>
<dbReference type="InterPro" id="IPR011701">
    <property type="entry name" value="MFS"/>
</dbReference>
<feature type="transmembrane region" description="Helical" evidence="8">
    <location>
        <begin position="262"/>
        <end position="284"/>
    </location>
</feature>
<feature type="transmembrane region" description="Helical" evidence="8">
    <location>
        <begin position="63"/>
        <end position="84"/>
    </location>
</feature>
<dbReference type="InterPro" id="IPR050382">
    <property type="entry name" value="MFS_Na/Anion_cotransporter"/>
</dbReference>
<keyword evidence="4 8" id="KW-0812">Transmembrane</keyword>
<keyword evidence="6 8" id="KW-0472">Membrane</keyword>
<dbReference type="Pfam" id="PF07690">
    <property type="entry name" value="MFS_1"/>
    <property type="match status" value="1"/>
</dbReference>
<evidence type="ECO:0000256" key="1">
    <source>
        <dbReference type="ARBA" id="ARBA00004651"/>
    </source>
</evidence>
<dbReference type="Proteomes" id="UP000076276">
    <property type="component" value="Unassembled WGS sequence"/>
</dbReference>
<dbReference type="RefSeq" id="WP_067668218.1">
    <property type="nucleotide sequence ID" value="NZ_CBCSIK010000010.1"/>
</dbReference>
<evidence type="ECO:0000313" key="10">
    <source>
        <dbReference type="EMBL" id="KYQ72359.1"/>
    </source>
</evidence>
<keyword evidence="5 8" id="KW-1133">Transmembrane helix</keyword>
<dbReference type="InterPro" id="IPR020846">
    <property type="entry name" value="MFS_dom"/>
</dbReference>
<dbReference type="OrthoDB" id="9771451at2"/>
<comment type="caution">
    <text evidence="10">The sequence shown here is derived from an EMBL/GenBank/DDBJ whole genome shotgun (WGS) entry which is preliminary data.</text>
</comment>
<dbReference type="Gene3D" id="1.20.1250.20">
    <property type="entry name" value="MFS general substrate transporter like domains"/>
    <property type="match status" value="2"/>
</dbReference>
<dbReference type="GO" id="GO:0022857">
    <property type="term" value="F:transmembrane transporter activity"/>
    <property type="evidence" value="ECO:0007669"/>
    <property type="project" value="InterPro"/>
</dbReference>
<proteinExistence type="inferred from homology"/>
<dbReference type="PIRSF" id="PIRSF002808">
    <property type="entry name" value="Hexose_phosphate_transp"/>
    <property type="match status" value="1"/>
</dbReference>
<organism evidence="10 11">
    <name type="scientific">Acinetobacter pragensis</name>
    <dbReference type="NCBI Taxonomy" id="1806892"/>
    <lineage>
        <taxon>Bacteria</taxon>
        <taxon>Pseudomonadati</taxon>
        <taxon>Pseudomonadota</taxon>
        <taxon>Gammaproteobacteria</taxon>
        <taxon>Moraxellales</taxon>
        <taxon>Moraxellaceae</taxon>
        <taxon>Acinetobacter</taxon>
    </lineage>
</organism>
<dbReference type="PROSITE" id="PS50850">
    <property type="entry name" value="MFS"/>
    <property type="match status" value="1"/>
</dbReference>
<comment type="similarity">
    <text evidence="7">Belongs to the major facilitator superfamily. Phthalate permease family.</text>
</comment>
<sequence>MEDSQVRHTTAGISSVSKKTATHTKTRFYILAMIFLITALNYGDRATLSMAASPMSQDLGLDTITMGYIFSAFSWAYVIGQIPGGWLLDKYGAKRIYFWSIFLWSLFTVFIGFTHYLGNTGLIISSLFLLRFLVGLAESPAFPGNSQVVAAWFPTKERGTAAAVFNSAQYFATVIFAPFMGWLVSQVHWQSIFWVMGGLGIVISFIWLKVIYSPVNHPTVNPKELELIKDGGGLVNMGQNLQENQKSKTKFSDIKQLLSSRMLLGIFIAQYCINCLTYFFLTWFPVYLVKERNMTILQAGFAAVAPALCGFIGGILGGLISDRLIKMNKSLTFARKLPIILGMLLSTSIVVCNYVDSQTAIIFFMSLAFFGKGFGSLGWAVMSDVAPKEMIGLSGGLFNTFGNTAGIVIPIVIGYILSTTGSFNGALVFVGIHALIALFSYIFLVGKIERFQLKTTSSH</sequence>
<dbReference type="CDD" id="cd17319">
    <property type="entry name" value="MFS_ExuT_GudP_like"/>
    <property type="match status" value="1"/>
</dbReference>
<feature type="transmembrane region" description="Helical" evidence="8">
    <location>
        <begin position="163"/>
        <end position="185"/>
    </location>
</feature>
<comment type="subcellular location">
    <subcellularLocation>
        <location evidence="1">Cell membrane</location>
        <topology evidence="1">Multi-pass membrane protein</topology>
    </subcellularLocation>
</comment>
<dbReference type="InterPro" id="IPR036259">
    <property type="entry name" value="MFS_trans_sf"/>
</dbReference>
<keyword evidence="3" id="KW-1003">Cell membrane</keyword>
<name>A0A151Y2Z7_9GAMM</name>
<keyword evidence="2" id="KW-0813">Transport</keyword>
<feature type="transmembrane region" description="Helical" evidence="8">
    <location>
        <begin position="191"/>
        <end position="212"/>
    </location>
</feature>
<feature type="transmembrane region" description="Helical" evidence="8">
    <location>
        <begin position="122"/>
        <end position="142"/>
    </location>
</feature>
<evidence type="ECO:0000313" key="11">
    <source>
        <dbReference type="Proteomes" id="UP000076276"/>
    </source>
</evidence>
<dbReference type="EMBL" id="LUAW01000016">
    <property type="protein sequence ID" value="KYQ72359.1"/>
    <property type="molecule type" value="Genomic_DNA"/>
</dbReference>
<feature type="transmembrane region" description="Helical" evidence="8">
    <location>
        <begin position="296"/>
        <end position="316"/>
    </location>
</feature>
<accession>A0A151Y2Z7</accession>
<evidence type="ECO:0000256" key="5">
    <source>
        <dbReference type="ARBA" id="ARBA00022989"/>
    </source>
</evidence>
<dbReference type="SUPFAM" id="SSF103473">
    <property type="entry name" value="MFS general substrate transporter"/>
    <property type="match status" value="1"/>
</dbReference>
<feature type="transmembrane region" description="Helical" evidence="8">
    <location>
        <begin position="337"/>
        <end position="355"/>
    </location>
</feature>
<evidence type="ECO:0000256" key="6">
    <source>
        <dbReference type="ARBA" id="ARBA00023136"/>
    </source>
</evidence>
<feature type="domain" description="Major facilitator superfamily (MFS) profile" evidence="9">
    <location>
        <begin position="30"/>
        <end position="449"/>
    </location>
</feature>
<evidence type="ECO:0000256" key="3">
    <source>
        <dbReference type="ARBA" id="ARBA00022475"/>
    </source>
</evidence>
<dbReference type="STRING" id="1806892.AZH43_10500"/>
<dbReference type="PANTHER" id="PTHR11662">
    <property type="entry name" value="SOLUTE CARRIER FAMILY 17"/>
    <property type="match status" value="1"/>
</dbReference>
<dbReference type="InterPro" id="IPR000849">
    <property type="entry name" value="Sugar_P_transporter"/>
</dbReference>
<dbReference type="FunFam" id="1.20.1250.20:FF:000010">
    <property type="entry name" value="Probable glucarate transporter"/>
    <property type="match status" value="1"/>
</dbReference>
<dbReference type="AlphaFoldDB" id="A0A151Y2Z7"/>
<feature type="transmembrane region" description="Helical" evidence="8">
    <location>
        <begin position="393"/>
        <end position="417"/>
    </location>
</feature>
<evidence type="ECO:0000256" key="7">
    <source>
        <dbReference type="ARBA" id="ARBA00038514"/>
    </source>
</evidence>
<dbReference type="PANTHER" id="PTHR11662:SF399">
    <property type="entry name" value="FI19708P1-RELATED"/>
    <property type="match status" value="1"/>
</dbReference>